<feature type="compositionally biased region" description="Basic and acidic residues" evidence="6">
    <location>
        <begin position="256"/>
        <end position="268"/>
    </location>
</feature>
<protein>
    <submittedName>
        <fullName evidence="9">CFEM domain-containing protein</fullName>
    </submittedName>
</protein>
<name>A0AAD9M9J1_9PEZI</name>
<keyword evidence="3 7" id="KW-1133">Transmembrane helix</keyword>
<dbReference type="PANTHER" id="PTHR33048:SF47">
    <property type="entry name" value="INTEGRAL MEMBRANE PROTEIN-RELATED"/>
    <property type="match status" value="1"/>
</dbReference>
<evidence type="ECO:0000256" key="4">
    <source>
        <dbReference type="ARBA" id="ARBA00023136"/>
    </source>
</evidence>
<dbReference type="EMBL" id="MU842809">
    <property type="protein sequence ID" value="KAK2035235.1"/>
    <property type="molecule type" value="Genomic_DNA"/>
</dbReference>
<comment type="subcellular location">
    <subcellularLocation>
        <location evidence="1">Membrane</location>
        <topology evidence="1">Multi-pass membrane protein</topology>
    </subcellularLocation>
</comment>
<evidence type="ECO:0000256" key="5">
    <source>
        <dbReference type="ARBA" id="ARBA00038359"/>
    </source>
</evidence>
<keyword evidence="4 7" id="KW-0472">Membrane</keyword>
<feature type="transmembrane region" description="Helical" evidence="7">
    <location>
        <begin position="66"/>
        <end position="93"/>
    </location>
</feature>
<accession>A0AAD9M9J1</accession>
<evidence type="ECO:0000256" key="3">
    <source>
        <dbReference type="ARBA" id="ARBA00022989"/>
    </source>
</evidence>
<keyword evidence="10" id="KW-1185">Reference proteome</keyword>
<evidence type="ECO:0000313" key="10">
    <source>
        <dbReference type="Proteomes" id="UP001232148"/>
    </source>
</evidence>
<sequence length="309" mass="35400">MDHREPVFLRVFGVDIWWNDHVTLTWALKLFYVDSCLYLLILGLARTSILCFYLRLFPYERFCRLCYALLTIVATTTVLFIVLAMTQCVPISYNWEGWKGDFGPVKCLNLNLLSWSTSAIGIALDTTILIIPLPLVVKVKSTLRRKLYIISMFSLGIMTVISSSIRLRYNIMYGDSINITWDYVDLMIWTGVEVSTSVAVTSLPSIRLMLHRLFPGVFGRIFAFGGHVEQDRERYLKSEAQNLDVEGLSAKGITRQKADPNRSGRGYEDGNSTSSNRSESHSSQHNEYPFQVSKYTTAIDRRQHNHSHY</sequence>
<feature type="region of interest" description="Disordered" evidence="6">
    <location>
        <begin position="249"/>
        <end position="298"/>
    </location>
</feature>
<gene>
    <name evidence="9" type="ORF">LX32DRAFT_659287</name>
</gene>
<reference evidence="9" key="1">
    <citation type="submission" date="2021-06" db="EMBL/GenBank/DDBJ databases">
        <title>Comparative genomics, transcriptomics and evolutionary studies reveal genomic signatures of adaptation to plant cell wall in hemibiotrophic fungi.</title>
        <authorList>
            <consortium name="DOE Joint Genome Institute"/>
            <person name="Baroncelli R."/>
            <person name="Diaz J.F."/>
            <person name="Benocci T."/>
            <person name="Peng M."/>
            <person name="Battaglia E."/>
            <person name="Haridas S."/>
            <person name="Andreopoulos W."/>
            <person name="Labutti K."/>
            <person name="Pangilinan J."/>
            <person name="Floch G.L."/>
            <person name="Makela M.R."/>
            <person name="Henrissat B."/>
            <person name="Grigoriev I.V."/>
            <person name="Crouch J.A."/>
            <person name="De Vries R.P."/>
            <person name="Sukno S.A."/>
            <person name="Thon M.R."/>
        </authorList>
    </citation>
    <scope>NUCLEOTIDE SEQUENCE</scope>
    <source>
        <strain evidence="9">MAFF235873</strain>
    </source>
</reference>
<feature type="transmembrane region" description="Helical" evidence="7">
    <location>
        <begin position="30"/>
        <end position="54"/>
    </location>
</feature>
<feature type="domain" description="Rhodopsin" evidence="8">
    <location>
        <begin position="12"/>
        <end position="211"/>
    </location>
</feature>
<evidence type="ECO:0000256" key="2">
    <source>
        <dbReference type="ARBA" id="ARBA00022692"/>
    </source>
</evidence>
<evidence type="ECO:0000256" key="7">
    <source>
        <dbReference type="SAM" id="Phobius"/>
    </source>
</evidence>
<comment type="caution">
    <text evidence="9">The sequence shown here is derived from an EMBL/GenBank/DDBJ whole genome shotgun (WGS) entry which is preliminary data.</text>
</comment>
<dbReference type="PANTHER" id="PTHR33048">
    <property type="entry name" value="PTH11-LIKE INTEGRAL MEMBRANE PROTEIN (AFU_ORTHOLOGUE AFUA_5G11245)"/>
    <property type="match status" value="1"/>
</dbReference>
<dbReference type="InterPro" id="IPR049326">
    <property type="entry name" value="Rhodopsin_dom_fungi"/>
</dbReference>
<dbReference type="GO" id="GO:0016020">
    <property type="term" value="C:membrane"/>
    <property type="evidence" value="ECO:0007669"/>
    <property type="project" value="UniProtKB-SubCell"/>
</dbReference>
<dbReference type="AlphaFoldDB" id="A0AAD9M9J1"/>
<dbReference type="Pfam" id="PF20684">
    <property type="entry name" value="Fung_rhodopsin"/>
    <property type="match status" value="1"/>
</dbReference>
<proteinExistence type="inferred from homology"/>
<keyword evidence="2 7" id="KW-0812">Transmembrane</keyword>
<feature type="transmembrane region" description="Helical" evidence="7">
    <location>
        <begin position="113"/>
        <end position="135"/>
    </location>
</feature>
<evidence type="ECO:0000256" key="1">
    <source>
        <dbReference type="ARBA" id="ARBA00004141"/>
    </source>
</evidence>
<evidence type="ECO:0000313" key="9">
    <source>
        <dbReference type="EMBL" id="KAK2035235.1"/>
    </source>
</evidence>
<evidence type="ECO:0000259" key="8">
    <source>
        <dbReference type="Pfam" id="PF20684"/>
    </source>
</evidence>
<dbReference type="InterPro" id="IPR052337">
    <property type="entry name" value="SAT4-like"/>
</dbReference>
<organism evidence="9 10">
    <name type="scientific">Colletotrichum zoysiae</name>
    <dbReference type="NCBI Taxonomy" id="1216348"/>
    <lineage>
        <taxon>Eukaryota</taxon>
        <taxon>Fungi</taxon>
        <taxon>Dikarya</taxon>
        <taxon>Ascomycota</taxon>
        <taxon>Pezizomycotina</taxon>
        <taxon>Sordariomycetes</taxon>
        <taxon>Hypocreomycetidae</taxon>
        <taxon>Glomerellales</taxon>
        <taxon>Glomerellaceae</taxon>
        <taxon>Colletotrichum</taxon>
        <taxon>Colletotrichum graminicola species complex</taxon>
    </lineage>
</organism>
<evidence type="ECO:0000256" key="6">
    <source>
        <dbReference type="SAM" id="MobiDB-lite"/>
    </source>
</evidence>
<feature type="transmembrane region" description="Helical" evidence="7">
    <location>
        <begin position="147"/>
        <end position="167"/>
    </location>
</feature>
<dbReference type="Proteomes" id="UP001232148">
    <property type="component" value="Unassembled WGS sequence"/>
</dbReference>
<comment type="similarity">
    <text evidence="5">Belongs to the SAT4 family.</text>
</comment>